<name>A0A381S808_9ZZZZ</name>
<evidence type="ECO:0008006" key="2">
    <source>
        <dbReference type="Google" id="ProtNLM"/>
    </source>
</evidence>
<accession>A0A381S808</accession>
<proteinExistence type="predicted"/>
<dbReference type="AlphaFoldDB" id="A0A381S808"/>
<reference evidence="1" key="1">
    <citation type="submission" date="2018-05" db="EMBL/GenBank/DDBJ databases">
        <authorList>
            <person name="Lanie J.A."/>
            <person name="Ng W.-L."/>
            <person name="Kazmierczak K.M."/>
            <person name="Andrzejewski T.M."/>
            <person name="Davidsen T.M."/>
            <person name="Wayne K.J."/>
            <person name="Tettelin H."/>
            <person name="Glass J.I."/>
            <person name="Rusch D."/>
            <person name="Podicherti R."/>
            <person name="Tsui H.-C.T."/>
            <person name="Winkler M.E."/>
        </authorList>
    </citation>
    <scope>NUCLEOTIDE SEQUENCE</scope>
</reference>
<organism evidence="1">
    <name type="scientific">marine metagenome</name>
    <dbReference type="NCBI Taxonomy" id="408172"/>
    <lineage>
        <taxon>unclassified sequences</taxon>
        <taxon>metagenomes</taxon>
        <taxon>ecological metagenomes</taxon>
    </lineage>
</organism>
<sequence>MLRMNQKLFPILIIIFTALNGQSRLNIQLGTGFYEPNLAVLNEAFGDSSFFSTNILLNFTATYQVYYNSRVGIGSWNSFHRLKDSFNRHFSYRAFILETFYYPREAIEFNFLLAPMWNSCNISMGIENTNTNWTDLLSTFGNTGTFTFKSTAIMNSSWLGFTSSIGVRYYIKSSLGIDFRIGFTKNFYNKEKWKYEGETIIGPGIKLDALPLFRLGVVFVR</sequence>
<gene>
    <name evidence="1" type="ORF">METZ01_LOCUS50087</name>
</gene>
<dbReference type="EMBL" id="UINC01002490">
    <property type="protein sequence ID" value="SUZ97233.1"/>
    <property type="molecule type" value="Genomic_DNA"/>
</dbReference>
<evidence type="ECO:0000313" key="1">
    <source>
        <dbReference type="EMBL" id="SUZ97233.1"/>
    </source>
</evidence>
<protein>
    <recommendedName>
        <fullName evidence="2">Outer membrane protein beta-barrel domain-containing protein</fullName>
    </recommendedName>
</protein>